<proteinExistence type="predicted"/>
<feature type="region of interest" description="Disordered" evidence="1">
    <location>
        <begin position="202"/>
        <end position="274"/>
    </location>
</feature>
<feature type="region of interest" description="Disordered" evidence="1">
    <location>
        <begin position="95"/>
        <end position="148"/>
    </location>
</feature>
<evidence type="ECO:0000313" key="4">
    <source>
        <dbReference type="Proteomes" id="UP000799770"/>
    </source>
</evidence>
<dbReference type="Pfam" id="PF01693">
    <property type="entry name" value="Cauli_VI"/>
    <property type="match status" value="1"/>
</dbReference>
<dbReference type="InterPro" id="IPR037056">
    <property type="entry name" value="RNase_H1_N_sf"/>
</dbReference>
<feature type="compositionally biased region" description="Low complexity" evidence="1">
    <location>
        <begin position="136"/>
        <end position="146"/>
    </location>
</feature>
<gene>
    <name evidence="3" type="ORF">BDV96DRAFT_53836</name>
</gene>
<dbReference type="InterPro" id="IPR009027">
    <property type="entry name" value="Ribosomal_bL9/RNase_H1_N"/>
</dbReference>
<evidence type="ECO:0000256" key="1">
    <source>
        <dbReference type="SAM" id="MobiDB-lite"/>
    </source>
</evidence>
<sequence length="365" mass="41139">MVRKRALSVIIDSGDEGGSSPKRLSQPDSEDESKTRSSASTLQSDHEDESQIRPSLKGSEPDREHGHRARSSRDSGQPDYDWDWRVRRARDNGQLDHEDRMIRHSRANSQSDHEDGSRLRRFRNDSQSSRRDRSSPSRSSNTSRGSTLETRVATIDRLNYIFSRLDNDSLIFLYELARYGSSRNGRMAEQILRDGLITAANAHMSGTTSGPQQPPSPYDQPGPSNAYMPGPSAPQPSPYSFGQPGPSNAYTGQPYHQQMHHPQPAQGSGSRKRGQKWYAVRRGYRTGLFPDWDLAEAAVTGYPGARYKGFSSWEEANQWFNNAPRFQGVPGIQPRQSTLQFPRVLRGKGKGKERARDDDNDDFRD</sequence>
<dbReference type="OrthoDB" id="407198at2759"/>
<name>A0A6A5Z7Y6_9PLEO</name>
<dbReference type="SUPFAM" id="SSF55658">
    <property type="entry name" value="L9 N-domain-like"/>
    <property type="match status" value="1"/>
</dbReference>
<dbReference type="Proteomes" id="UP000799770">
    <property type="component" value="Unassembled WGS sequence"/>
</dbReference>
<feature type="domain" description="Ribonuclease H1 N-terminal" evidence="2">
    <location>
        <begin position="276"/>
        <end position="319"/>
    </location>
</feature>
<accession>A0A6A5Z7Y6</accession>
<evidence type="ECO:0000313" key="3">
    <source>
        <dbReference type="EMBL" id="KAF2115629.1"/>
    </source>
</evidence>
<feature type="compositionally biased region" description="Low complexity" evidence="1">
    <location>
        <begin position="253"/>
        <end position="266"/>
    </location>
</feature>
<evidence type="ECO:0000259" key="2">
    <source>
        <dbReference type="Pfam" id="PF01693"/>
    </source>
</evidence>
<feature type="region of interest" description="Disordered" evidence="1">
    <location>
        <begin position="330"/>
        <end position="365"/>
    </location>
</feature>
<protein>
    <recommendedName>
        <fullName evidence="2">Ribonuclease H1 N-terminal domain-containing protein</fullName>
    </recommendedName>
</protein>
<dbReference type="InterPro" id="IPR011320">
    <property type="entry name" value="RNase_H1_N"/>
</dbReference>
<reference evidence="3" key="1">
    <citation type="journal article" date="2020" name="Stud. Mycol.">
        <title>101 Dothideomycetes genomes: a test case for predicting lifestyles and emergence of pathogens.</title>
        <authorList>
            <person name="Haridas S."/>
            <person name="Albert R."/>
            <person name="Binder M."/>
            <person name="Bloem J."/>
            <person name="Labutti K."/>
            <person name="Salamov A."/>
            <person name="Andreopoulos B."/>
            <person name="Baker S."/>
            <person name="Barry K."/>
            <person name="Bills G."/>
            <person name="Bluhm B."/>
            <person name="Cannon C."/>
            <person name="Castanera R."/>
            <person name="Culley D."/>
            <person name="Daum C."/>
            <person name="Ezra D."/>
            <person name="Gonzalez J."/>
            <person name="Henrissat B."/>
            <person name="Kuo A."/>
            <person name="Liang C."/>
            <person name="Lipzen A."/>
            <person name="Lutzoni F."/>
            <person name="Magnuson J."/>
            <person name="Mondo S."/>
            <person name="Nolan M."/>
            <person name="Ohm R."/>
            <person name="Pangilinan J."/>
            <person name="Park H.-J."/>
            <person name="Ramirez L."/>
            <person name="Alfaro M."/>
            <person name="Sun H."/>
            <person name="Tritt A."/>
            <person name="Yoshinaga Y."/>
            <person name="Zwiers L.-H."/>
            <person name="Turgeon B."/>
            <person name="Goodwin S."/>
            <person name="Spatafora J."/>
            <person name="Crous P."/>
            <person name="Grigoriev I."/>
        </authorList>
    </citation>
    <scope>NUCLEOTIDE SEQUENCE</scope>
    <source>
        <strain evidence="3">CBS 627.86</strain>
    </source>
</reference>
<feature type="compositionally biased region" description="Basic and acidic residues" evidence="1">
    <location>
        <begin position="111"/>
        <end position="135"/>
    </location>
</feature>
<feature type="compositionally biased region" description="Basic and acidic residues" evidence="1">
    <location>
        <begin position="350"/>
        <end position="365"/>
    </location>
</feature>
<dbReference type="EMBL" id="ML977322">
    <property type="protein sequence ID" value="KAF2115629.1"/>
    <property type="molecule type" value="Genomic_DNA"/>
</dbReference>
<feature type="region of interest" description="Disordered" evidence="1">
    <location>
        <begin position="1"/>
        <end position="80"/>
    </location>
</feature>
<dbReference type="Gene3D" id="3.40.970.10">
    <property type="entry name" value="Ribonuclease H1, N-terminal domain"/>
    <property type="match status" value="1"/>
</dbReference>
<dbReference type="AlphaFoldDB" id="A0A6A5Z7Y6"/>
<keyword evidence="4" id="KW-1185">Reference proteome</keyword>
<organism evidence="3 4">
    <name type="scientific">Lophiotrema nucula</name>
    <dbReference type="NCBI Taxonomy" id="690887"/>
    <lineage>
        <taxon>Eukaryota</taxon>
        <taxon>Fungi</taxon>
        <taxon>Dikarya</taxon>
        <taxon>Ascomycota</taxon>
        <taxon>Pezizomycotina</taxon>
        <taxon>Dothideomycetes</taxon>
        <taxon>Pleosporomycetidae</taxon>
        <taxon>Pleosporales</taxon>
        <taxon>Lophiotremataceae</taxon>
        <taxon>Lophiotrema</taxon>
    </lineage>
</organism>